<name>A0AAV5V1B0_9BILA</name>
<dbReference type="GO" id="GO:0003677">
    <property type="term" value="F:DNA binding"/>
    <property type="evidence" value="ECO:0007669"/>
    <property type="project" value="UniProtKB-KW"/>
</dbReference>
<dbReference type="AlphaFoldDB" id="A0AAV5V1B0"/>
<feature type="compositionally biased region" description="Polar residues" evidence="4">
    <location>
        <begin position="117"/>
        <end position="134"/>
    </location>
</feature>
<feature type="domain" description="BZIP" evidence="5">
    <location>
        <begin position="333"/>
        <end position="348"/>
    </location>
</feature>
<dbReference type="Proteomes" id="UP001432322">
    <property type="component" value="Unassembled WGS sequence"/>
</dbReference>
<comment type="caution">
    <text evidence="6">The sequence shown here is derived from an EMBL/GenBank/DDBJ whole genome shotgun (WGS) entry which is preliminary data.</text>
</comment>
<evidence type="ECO:0000256" key="1">
    <source>
        <dbReference type="ARBA" id="ARBA00023015"/>
    </source>
</evidence>
<feature type="non-terminal residue" evidence="6">
    <location>
        <position position="1"/>
    </location>
</feature>
<feature type="compositionally biased region" description="Low complexity" evidence="4">
    <location>
        <begin position="135"/>
        <end position="153"/>
    </location>
</feature>
<sequence>LASMPSVVTAQSRARNARLAAGREYAAEVVQHCELQENPRLEEKILGDLSGIVLEAVDCLRNDQPFRSSSLSMLSLELLSYLRLPNKPMLVNFACAFTMLMSELEGIDLAERPRSYSNSIPDVQPDTSLSSTERASALLPSSSSLPSTSGSTPVASVFHASPAPRQQPASTTPVLNLLLGGGVVKEEEGRESVGLLDFESMSPEEPLGKVEDDLRGDEAMAEGGLVDSSGYDDSLNASIHDEAMQLMAANFSATNSNANVFDLDLIKFRSMAAKFQKKSHTGKFESRDGELAAFHKLPVTAEDIENMSEPSLQQLLLQEDLTEEQREVIRLIRRRARNKLSSREYRKRHSAAKKYAYEMAPASSRPRFE</sequence>
<evidence type="ECO:0000256" key="2">
    <source>
        <dbReference type="ARBA" id="ARBA00023125"/>
    </source>
</evidence>
<keyword evidence="7" id="KW-1185">Reference proteome</keyword>
<organism evidence="6 7">
    <name type="scientific">Pristionchus fissidentatus</name>
    <dbReference type="NCBI Taxonomy" id="1538716"/>
    <lineage>
        <taxon>Eukaryota</taxon>
        <taxon>Metazoa</taxon>
        <taxon>Ecdysozoa</taxon>
        <taxon>Nematoda</taxon>
        <taxon>Chromadorea</taxon>
        <taxon>Rhabditida</taxon>
        <taxon>Rhabditina</taxon>
        <taxon>Diplogasteromorpha</taxon>
        <taxon>Diplogasteroidea</taxon>
        <taxon>Neodiplogasteridae</taxon>
        <taxon>Pristionchus</taxon>
    </lineage>
</organism>
<dbReference type="InterPro" id="IPR004827">
    <property type="entry name" value="bZIP"/>
</dbReference>
<reference evidence="6" key="1">
    <citation type="submission" date="2023-10" db="EMBL/GenBank/DDBJ databases">
        <title>Genome assembly of Pristionchus species.</title>
        <authorList>
            <person name="Yoshida K."/>
            <person name="Sommer R.J."/>
        </authorList>
    </citation>
    <scope>NUCLEOTIDE SEQUENCE</scope>
    <source>
        <strain evidence="6">RS5133</strain>
    </source>
</reference>
<dbReference type="InterPro" id="IPR008917">
    <property type="entry name" value="TF_DNA-bd_sf"/>
</dbReference>
<proteinExistence type="predicted"/>
<accession>A0AAV5V1B0</accession>
<evidence type="ECO:0000259" key="5">
    <source>
        <dbReference type="PROSITE" id="PS00036"/>
    </source>
</evidence>
<evidence type="ECO:0000313" key="7">
    <source>
        <dbReference type="Proteomes" id="UP001432322"/>
    </source>
</evidence>
<dbReference type="Gene3D" id="1.10.880.10">
    <property type="entry name" value="Transcription factor, Skn-1-like, DNA-binding domain"/>
    <property type="match status" value="1"/>
</dbReference>
<evidence type="ECO:0000256" key="4">
    <source>
        <dbReference type="SAM" id="MobiDB-lite"/>
    </source>
</evidence>
<gene>
    <name evidence="6" type="ORF">PFISCL1PPCAC_4388</name>
</gene>
<dbReference type="EMBL" id="BTSY01000002">
    <property type="protein sequence ID" value="GMT13091.1"/>
    <property type="molecule type" value="Genomic_DNA"/>
</dbReference>
<protein>
    <recommendedName>
        <fullName evidence="5">BZIP domain-containing protein</fullName>
    </recommendedName>
</protein>
<dbReference type="SUPFAM" id="SSF47454">
    <property type="entry name" value="A DNA-binding domain in eukaryotic transcription factors"/>
    <property type="match status" value="1"/>
</dbReference>
<keyword evidence="3" id="KW-0804">Transcription</keyword>
<keyword evidence="1" id="KW-0805">Transcription regulation</keyword>
<evidence type="ECO:0000256" key="3">
    <source>
        <dbReference type="ARBA" id="ARBA00023163"/>
    </source>
</evidence>
<feature type="region of interest" description="Disordered" evidence="4">
    <location>
        <begin position="117"/>
        <end position="172"/>
    </location>
</feature>
<dbReference type="PROSITE" id="PS00036">
    <property type="entry name" value="BZIP_BASIC"/>
    <property type="match status" value="1"/>
</dbReference>
<evidence type="ECO:0000313" key="6">
    <source>
        <dbReference type="EMBL" id="GMT13091.1"/>
    </source>
</evidence>
<keyword evidence="2" id="KW-0238">DNA-binding</keyword>
<dbReference type="GO" id="GO:0003700">
    <property type="term" value="F:DNA-binding transcription factor activity"/>
    <property type="evidence" value="ECO:0007669"/>
    <property type="project" value="InterPro"/>
</dbReference>